<feature type="chain" id="PRO_5046362205" evidence="12">
    <location>
        <begin position="23"/>
        <end position="1059"/>
    </location>
</feature>
<evidence type="ECO:0000256" key="6">
    <source>
        <dbReference type="ARBA" id="ARBA00023077"/>
    </source>
</evidence>
<dbReference type="InterPro" id="IPR012910">
    <property type="entry name" value="Plug_dom"/>
</dbReference>
<comment type="caution">
    <text evidence="15">The sequence shown here is derived from an EMBL/GenBank/DDBJ whole genome shotgun (WGS) entry which is preliminary data.</text>
</comment>
<dbReference type="InterPro" id="IPR036942">
    <property type="entry name" value="Beta-barrel_TonB_sf"/>
</dbReference>
<dbReference type="EMBL" id="JBHULB010000083">
    <property type="protein sequence ID" value="MFD2589068.1"/>
    <property type="molecule type" value="Genomic_DNA"/>
</dbReference>
<dbReference type="Gene3D" id="2.170.130.10">
    <property type="entry name" value="TonB-dependent receptor, plug domain"/>
    <property type="match status" value="1"/>
</dbReference>
<keyword evidence="7 10" id="KW-0472">Membrane</keyword>
<dbReference type="Pfam" id="PF13715">
    <property type="entry name" value="CarbopepD_reg_2"/>
    <property type="match status" value="1"/>
</dbReference>
<dbReference type="PROSITE" id="PS52016">
    <property type="entry name" value="TONB_DEPENDENT_REC_3"/>
    <property type="match status" value="1"/>
</dbReference>
<evidence type="ECO:0000256" key="9">
    <source>
        <dbReference type="ARBA" id="ARBA00023237"/>
    </source>
</evidence>
<keyword evidence="2 10" id="KW-0813">Transport</keyword>
<keyword evidence="9 10" id="KW-0998">Cell outer membrane</keyword>
<accession>A0ABW5N3A1</accession>
<dbReference type="Gene3D" id="2.40.170.20">
    <property type="entry name" value="TonB-dependent receptor, beta-barrel domain"/>
    <property type="match status" value="1"/>
</dbReference>
<proteinExistence type="inferred from homology"/>
<dbReference type="InterPro" id="IPR039426">
    <property type="entry name" value="TonB-dep_rcpt-like"/>
</dbReference>
<evidence type="ECO:0000313" key="16">
    <source>
        <dbReference type="Proteomes" id="UP001597526"/>
    </source>
</evidence>
<evidence type="ECO:0000256" key="3">
    <source>
        <dbReference type="ARBA" id="ARBA00022452"/>
    </source>
</evidence>
<comment type="subcellular location">
    <subcellularLocation>
        <location evidence="1 10">Cell outer membrane</location>
        <topology evidence="1 10">Multi-pass membrane protein</topology>
    </subcellularLocation>
</comment>
<keyword evidence="5 12" id="KW-0732">Signal</keyword>
<dbReference type="InterPro" id="IPR037066">
    <property type="entry name" value="Plug_dom_sf"/>
</dbReference>
<dbReference type="InterPro" id="IPR000531">
    <property type="entry name" value="Beta-barrel_TonB"/>
</dbReference>
<evidence type="ECO:0000256" key="7">
    <source>
        <dbReference type="ARBA" id="ARBA00023136"/>
    </source>
</evidence>
<evidence type="ECO:0000256" key="12">
    <source>
        <dbReference type="SAM" id="SignalP"/>
    </source>
</evidence>
<protein>
    <submittedName>
        <fullName evidence="15">SusC/RagA family TonB-linked outer membrane protein</fullName>
    </submittedName>
</protein>
<evidence type="ECO:0000259" key="13">
    <source>
        <dbReference type="Pfam" id="PF00593"/>
    </source>
</evidence>
<dbReference type="SUPFAM" id="SSF56935">
    <property type="entry name" value="Porins"/>
    <property type="match status" value="1"/>
</dbReference>
<evidence type="ECO:0000256" key="8">
    <source>
        <dbReference type="ARBA" id="ARBA00023170"/>
    </source>
</evidence>
<dbReference type="PANTHER" id="PTHR30069">
    <property type="entry name" value="TONB-DEPENDENT OUTER MEMBRANE RECEPTOR"/>
    <property type="match status" value="1"/>
</dbReference>
<feature type="domain" description="TonB-dependent receptor-like beta-barrel" evidence="13">
    <location>
        <begin position="442"/>
        <end position="814"/>
    </location>
</feature>
<evidence type="ECO:0000256" key="4">
    <source>
        <dbReference type="ARBA" id="ARBA00022692"/>
    </source>
</evidence>
<evidence type="ECO:0000313" key="15">
    <source>
        <dbReference type="EMBL" id="MFD2589068.1"/>
    </source>
</evidence>
<dbReference type="Pfam" id="PF00593">
    <property type="entry name" value="TonB_dep_Rec_b-barrel"/>
    <property type="match status" value="1"/>
</dbReference>
<dbReference type="RefSeq" id="WP_377768544.1">
    <property type="nucleotide sequence ID" value="NZ_JBHULB010000083.1"/>
</dbReference>
<dbReference type="InterPro" id="IPR008969">
    <property type="entry name" value="CarboxyPept-like_regulatory"/>
</dbReference>
<sequence>MRTKLNGLLTLLLAFIVHFSFAQSKTISGTITDQNGLPLPGVNIVVEGTANGTQSDFDGNYSINASTGEVLLFTYIGQKAEKRTVGESTVINVQMQEDAQALEEVVVTAQGIKKEKKALGYAVSTISSEDIAGKPQTDVVRTLTGKAPGVNIQQTSGLSGSGTNIIIRGYSSVNGSNQPLFVVDGVPFNSDTNNTNNFVQGGAAASSRFLDIDPNNIKELSVLKGLSATTLYGQAGRNGVILITTKSGSGGGGNQKFEINVNQSYFANEIANLPDYQDTYGNGFYQNYSQAFSNWGPNFNVRGQQGVGADGTVPHPYDRDALATAFPEFQGARYEYRPYNSVERFFKTGAVITQSVQASQATENGNFSVSFGRTEDEGFVDTNEYNRLNFSVGGSMKLSNKFSINTSINHVRTDRVTPPTAVGFGSNPAGASLFANLLYTPRSVDLFGLPFENPLDNSSVYYRGGNDIQNPRWTLRNARDTEKVRRFFGAITTIYQLNDWMNLSYRVSLDGYNQTNERAVNKGGQQVQGGALSTVNIENTVWDHTFSLNFDKNLSEKLNFNGTVGFNPRQEQVNVFGINSSQQNIYGLLTHNNFEESTGFTGFSNFNIVGAYSSLTLGYDNFLYLTASGRNDWFSSLPSGNNSIFYPSASVSFIPTSAFPTITEGKFLDYLKLRVGYGSSAGFPNPYSTVIGLASATNVFDSPTGGTTNTIAIPNALGNPNLKPELITEYEAGIEAKFFDNRLGIDVSVYDKVSKDLILQSKLLDPSSGFTVTSDNLGEVSNKGIEVGFNINPIRPKTANGFRWDISGQWTVNENIVVDNGDAPGSQTVFAGFGNLGNAAISGEAYGVIVGTSISRDDNGNLIVGSDGNYLVNNDPTIIGDPNADWRATMINEFSFRNFTLSAQVEYTHGGDIYSTTAAALLSRGLTTDTTFDRTQTYILPGVTQDGAPNDIQIAATDVGFVNSGFFIDEQAIYDATTIRLREVAIGYSLPSKLLEKTPFGKVSIQVIGQNMWFKALNFPDGLNFDPEVTSLGVGNGQGFDYLTGPTAKRYGFSLNLSF</sequence>
<evidence type="ECO:0000256" key="2">
    <source>
        <dbReference type="ARBA" id="ARBA00022448"/>
    </source>
</evidence>
<evidence type="ECO:0000256" key="11">
    <source>
        <dbReference type="RuleBase" id="RU003357"/>
    </source>
</evidence>
<dbReference type="Proteomes" id="UP001597526">
    <property type="component" value="Unassembled WGS sequence"/>
</dbReference>
<reference evidence="16" key="1">
    <citation type="journal article" date="2019" name="Int. J. Syst. Evol. Microbiol.">
        <title>The Global Catalogue of Microorganisms (GCM) 10K type strain sequencing project: providing services to taxonomists for standard genome sequencing and annotation.</title>
        <authorList>
            <consortium name="The Broad Institute Genomics Platform"/>
            <consortium name="The Broad Institute Genome Sequencing Center for Infectious Disease"/>
            <person name="Wu L."/>
            <person name="Ma J."/>
        </authorList>
    </citation>
    <scope>NUCLEOTIDE SEQUENCE [LARGE SCALE GENOMIC DNA]</scope>
    <source>
        <strain evidence="16">KCTC 52368</strain>
    </source>
</reference>
<name>A0ABW5N3A1_9FLAO</name>
<organism evidence="15 16">
    <name type="scientific">Croceitalea marina</name>
    <dbReference type="NCBI Taxonomy" id="1775166"/>
    <lineage>
        <taxon>Bacteria</taxon>
        <taxon>Pseudomonadati</taxon>
        <taxon>Bacteroidota</taxon>
        <taxon>Flavobacteriia</taxon>
        <taxon>Flavobacteriales</taxon>
        <taxon>Flavobacteriaceae</taxon>
        <taxon>Croceitalea</taxon>
    </lineage>
</organism>
<keyword evidence="4 10" id="KW-0812">Transmembrane</keyword>
<feature type="domain" description="TonB-dependent receptor plug" evidence="14">
    <location>
        <begin position="117"/>
        <end position="240"/>
    </location>
</feature>
<comment type="similarity">
    <text evidence="10 11">Belongs to the TonB-dependent receptor family.</text>
</comment>
<keyword evidence="3 10" id="KW-1134">Transmembrane beta strand</keyword>
<dbReference type="SUPFAM" id="SSF49464">
    <property type="entry name" value="Carboxypeptidase regulatory domain-like"/>
    <property type="match status" value="1"/>
</dbReference>
<dbReference type="Pfam" id="PF07715">
    <property type="entry name" value="Plug"/>
    <property type="match status" value="1"/>
</dbReference>
<evidence type="ECO:0000256" key="5">
    <source>
        <dbReference type="ARBA" id="ARBA00022729"/>
    </source>
</evidence>
<gene>
    <name evidence="15" type="ORF">ACFSQJ_19235</name>
</gene>
<evidence type="ECO:0000256" key="1">
    <source>
        <dbReference type="ARBA" id="ARBA00004571"/>
    </source>
</evidence>
<keyword evidence="6 11" id="KW-0798">TonB box</keyword>
<dbReference type="NCBIfam" id="TIGR04056">
    <property type="entry name" value="OMP_RagA_SusC"/>
    <property type="match status" value="1"/>
</dbReference>
<evidence type="ECO:0000259" key="14">
    <source>
        <dbReference type="Pfam" id="PF07715"/>
    </source>
</evidence>
<dbReference type="InterPro" id="IPR023996">
    <property type="entry name" value="TonB-dep_OMP_SusC/RagA"/>
</dbReference>
<feature type="signal peptide" evidence="12">
    <location>
        <begin position="1"/>
        <end position="22"/>
    </location>
</feature>
<keyword evidence="8" id="KW-0675">Receptor</keyword>
<dbReference type="PANTHER" id="PTHR30069:SF29">
    <property type="entry name" value="HEMOGLOBIN AND HEMOGLOBIN-HAPTOGLOBIN-BINDING PROTEIN 1-RELATED"/>
    <property type="match status" value="1"/>
</dbReference>
<keyword evidence="16" id="KW-1185">Reference proteome</keyword>
<dbReference type="Gene3D" id="2.60.40.1120">
    <property type="entry name" value="Carboxypeptidase-like, regulatory domain"/>
    <property type="match status" value="1"/>
</dbReference>
<evidence type="ECO:0000256" key="10">
    <source>
        <dbReference type="PROSITE-ProRule" id="PRU01360"/>
    </source>
</evidence>